<feature type="region of interest" description="Disordered" evidence="7">
    <location>
        <begin position="339"/>
        <end position="378"/>
    </location>
</feature>
<dbReference type="GO" id="GO:0006355">
    <property type="term" value="P:regulation of DNA-templated transcription"/>
    <property type="evidence" value="ECO:0007669"/>
    <property type="project" value="InterPro"/>
</dbReference>
<keyword evidence="5" id="KW-0804">Transcription</keyword>
<sequence length="499" mass="51821">MPFGMADLPSSSTPSTSSSSSSNAAAAIVQAAASANTGINPSALSASAPPSQTQSQTQTSPSHSLSPGSATRDSSQSSGAKPPPPAPAPAPAANGTSTSSTSGKEKDAAPAPAAPAQHIYDFTKRKGWSGLLLSQLSGTIQFVFSPRLNVVFVSGCVREYLGWEAEEVVERNLVHLLHVDDIQPFFAHIHHAIATRTELAAYTRFRGKDERTPLFEVRGHPYFVPQPPAKSENEARETELARAAAAAGAGSTVEQGQGQGPMGLPSGTDEISGYQCFFAMARPYPSRPAALLDSFLDLKIENEHLRQRLSSLAAPSPSNPGGAGAQAQAQARAYHTAFYLSDPDDPNPLKRDPPSSSALSSRVGSDEQSRKRLKRAAAQAAEKGKTYVCVMCGRTDSPEWRKGPLGAKTLCNACGLRWAKRNSKRKTGGGEGDALAGLLPGVGDDMDGVLPSVVNPPPPQTPLSVNGFPTPTSTTSTAAVAGQRTVNMSAAASGGTVDG</sequence>
<dbReference type="PROSITE" id="PS50112">
    <property type="entry name" value="PAS"/>
    <property type="match status" value="1"/>
</dbReference>
<feature type="domain" description="GATA-type" evidence="9">
    <location>
        <begin position="383"/>
        <end position="425"/>
    </location>
</feature>
<evidence type="ECO:0000256" key="6">
    <source>
        <dbReference type="PROSITE-ProRule" id="PRU00094"/>
    </source>
</evidence>
<feature type="compositionally biased region" description="Pro residues" evidence="7">
    <location>
        <begin position="81"/>
        <end position="90"/>
    </location>
</feature>
<dbReference type="CDD" id="cd00130">
    <property type="entry name" value="PAS"/>
    <property type="match status" value="1"/>
</dbReference>
<evidence type="ECO:0000256" key="7">
    <source>
        <dbReference type="SAM" id="MobiDB-lite"/>
    </source>
</evidence>
<proteinExistence type="predicted"/>
<evidence type="ECO:0000256" key="1">
    <source>
        <dbReference type="ARBA" id="ARBA00022723"/>
    </source>
</evidence>
<keyword evidence="2 6" id="KW-0863">Zinc-finger</keyword>
<protein>
    <recommendedName>
        <fullName evidence="12">GATA-domain-containing protein</fullName>
    </recommendedName>
</protein>
<dbReference type="PANTHER" id="PTHR47172:SF24">
    <property type="entry name" value="GATA ZINC FINGER DOMAIN-CONTAINING PROTEIN 14-RELATED"/>
    <property type="match status" value="1"/>
</dbReference>
<dbReference type="Pfam" id="PF08447">
    <property type="entry name" value="PAS_3"/>
    <property type="match status" value="1"/>
</dbReference>
<evidence type="ECO:0000256" key="2">
    <source>
        <dbReference type="ARBA" id="ARBA00022771"/>
    </source>
</evidence>
<dbReference type="PROSITE" id="PS50114">
    <property type="entry name" value="GATA_ZN_FINGER_2"/>
    <property type="match status" value="1"/>
</dbReference>
<dbReference type="GO" id="GO:0043565">
    <property type="term" value="F:sequence-specific DNA binding"/>
    <property type="evidence" value="ECO:0007669"/>
    <property type="project" value="InterPro"/>
</dbReference>
<dbReference type="SUPFAM" id="SSF57716">
    <property type="entry name" value="Glucocorticoid receptor-like (DNA-binding domain)"/>
    <property type="match status" value="1"/>
</dbReference>
<keyword evidence="1" id="KW-0479">Metal-binding</keyword>
<dbReference type="CDD" id="cd00202">
    <property type="entry name" value="ZnF_GATA"/>
    <property type="match status" value="1"/>
</dbReference>
<feature type="domain" description="PAS" evidence="8">
    <location>
        <begin position="142"/>
        <end position="196"/>
    </location>
</feature>
<dbReference type="InterPro" id="IPR000014">
    <property type="entry name" value="PAS"/>
</dbReference>
<evidence type="ECO:0000256" key="4">
    <source>
        <dbReference type="ARBA" id="ARBA00023015"/>
    </source>
</evidence>
<feature type="compositionally biased region" description="Low complexity" evidence="7">
    <location>
        <begin position="462"/>
        <end position="478"/>
    </location>
</feature>
<evidence type="ECO:0000313" key="10">
    <source>
        <dbReference type="EMBL" id="KZP01068.1"/>
    </source>
</evidence>
<evidence type="ECO:0000259" key="8">
    <source>
        <dbReference type="PROSITE" id="PS50112"/>
    </source>
</evidence>
<feature type="compositionally biased region" description="Low complexity" evidence="7">
    <location>
        <begin position="10"/>
        <end position="25"/>
    </location>
</feature>
<dbReference type="InterPro" id="IPR013088">
    <property type="entry name" value="Znf_NHR/GATA"/>
</dbReference>
<gene>
    <name evidence="10" type="ORF">CALVIDRAFT_559726</name>
</gene>
<evidence type="ECO:0000256" key="5">
    <source>
        <dbReference type="ARBA" id="ARBA00023163"/>
    </source>
</evidence>
<dbReference type="InterPro" id="IPR013655">
    <property type="entry name" value="PAS_fold_3"/>
</dbReference>
<feature type="region of interest" description="Disordered" evidence="7">
    <location>
        <begin position="450"/>
        <end position="478"/>
    </location>
</feature>
<dbReference type="InterPro" id="IPR000679">
    <property type="entry name" value="Znf_GATA"/>
</dbReference>
<feature type="compositionally biased region" description="Polar residues" evidence="7">
    <location>
        <begin position="354"/>
        <end position="363"/>
    </location>
</feature>
<feature type="compositionally biased region" description="Low complexity" evidence="7">
    <location>
        <begin position="39"/>
        <end position="67"/>
    </location>
</feature>
<feature type="region of interest" description="Disordered" evidence="7">
    <location>
        <begin position="1"/>
        <end position="25"/>
    </location>
</feature>
<reference evidence="10 11" key="1">
    <citation type="journal article" date="2016" name="Mol. Biol. Evol.">
        <title>Comparative Genomics of Early-Diverging Mushroom-Forming Fungi Provides Insights into the Origins of Lignocellulose Decay Capabilities.</title>
        <authorList>
            <person name="Nagy L.G."/>
            <person name="Riley R."/>
            <person name="Tritt A."/>
            <person name="Adam C."/>
            <person name="Daum C."/>
            <person name="Floudas D."/>
            <person name="Sun H."/>
            <person name="Yadav J.S."/>
            <person name="Pangilinan J."/>
            <person name="Larsson K.H."/>
            <person name="Matsuura K."/>
            <person name="Barry K."/>
            <person name="Labutti K."/>
            <person name="Kuo R."/>
            <person name="Ohm R.A."/>
            <person name="Bhattacharya S.S."/>
            <person name="Shirouzu T."/>
            <person name="Yoshinaga Y."/>
            <person name="Martin F.M."/>
            <person name="Grigoriev I.V."/>
            <person name="Hibbett D.S."/>
        </authorList>
    </citation>
    <scope>NUCLEOTIDE SEQUENCE [LARGE SCALE GENOMIC DNA]</scope>
    <source>
        <strain evidence="10 11">TUFC12733</strain>
    </source>
</reference>
<dbReference type="Proteomes" id="UP000076738">
    <property type="component" value="Unassembled WGS sequence"/>
</dbReference>
<dbReference type="SMART" id="SM00401">
    <property type="entry name" value="ZnF_GATA"/>
    <property type="match status" value="1"/>
</dbReference>
<dbReference type="Gene3D" id="3.30.450.20">
    <property type="entry name" value="PAS domain"/>
    <property type="match status" value="1"/>
</dbReference>
<dbReference type="Gene3D" id="3.30.50.10">
    <property type="entry name" value="Erythroid Transcription Factor GATA-1, subunit A"/>
    <property type="match status" value="1"/>
</dbReference>
<organism evidence="10 11">
    <name type="scientific">Calocera viscosa (strain TUFC12733)</name>
    <dbReference type="NCBI Taxonomy" id="1330018"/>
    <lineage>
        <taxon>Eukaryota</taxon>
        <taxon>Fungi</taxon>
        <taxon>Dikarya</taxon>
        <taxon>Basidiomycota</taxon>
        <taxon>Agaricomycotina</taxon>
        <taxon>Dacrymycetes</taxon>
        <taxon>Dacrymycetales</taxon>
        <taxon>Dacrymycetaceae</taxon>
        <taxon>Calocera</taxon>
    </lineage>
</organism>
<dbReference type="OrthoDB" id="2162994at2759"/>
<evidence type="ECO:0000256" key="3">
    <source>
        <dbReference type="ARBA" id="ARBA00022833"/>
    </source>
</evidence>
<evidence type="ECO:0000313" key="11">
    <source>
        <dbReference type="Proteomes" id="UP000076738"/>
    </source>
</evidence>
<dbReference type="InterPro" id="IPR035965">
    <property type="entry name" value="PAS-like_dom_sf"/>
</dbReference>
<dbReference type="Pfam" id="PF00320">
    <property type="entry name" value="GATA"/>
    <property type="match status" value="1"/>
</dbReference>
<feature type="compositionally biased region" description="Low complexity" evidence="7">
    <location>
        <begin position="91"/>
        <end position="102"/>
    </location>
</feature>
<dbReference type="SUPFAM" id="SSF55785">
    <property type="entry name" value="PYP-like sensor domain (PAS domain)"/>
    <property type="match status" value="1"/>
</dbReference>
<dbReference type="STRING" id="1330018.A0A167RMD4"/>
<dbReference type="EMBL" id="KV417267">
    <property type="protein sequence ID" value="KZP01068.1"/>
    <property type="molecule type" value="Genomic_DNA"/>
</dbReference>
<keyword evidence="3" id="KW-0862">Zinc</keyword>
<dbReference type="AlphaFoldDB" id="A0A167RMD4"/>
<dbReference type="PANTHER" id="PTHR47172">
    <property type="entry name" value="OS01G0976800 PROTEIN"/>
    <property type="match status" value="1"/>
</dbReference>
<keyword evidence="11" id="KW-1185">Reference proteome</keyword>
<feature type="region of interest" description="Disordered" evidence="7">
    <location>
        <begin position="244"/>
        <end position="266"/>
    </location>
</feature>
<accession>A0A167RMD4</accession>
<feature type="region of interest" description="Disordered" evidence="7">
    <location>
        <begin position="39"/>
        <end position="114"/>
    </location>
</feature>
<name>A0A167RMD4_CALVF</name>
<evidence type="ECO:0000259" key="9">
    <source>
        <dbReference type="PROSITE" id="PS50114"/>
    </source>
</evidence>
<dbReference type="GO" id="GO:0008270">
    <property type="term" value="F:zinc ion binding"/>
    <property type="evidence" value="ECO:0007669"/>
    <property type="project" value="UniProtKB-KW"/>
</dbReference>
<dbReference type="SMR" id="A0A167RMD4"/>
<keyword evidence="4" id="KW-0805">Transcription regulation</keyword>
<evidence type="ECO:0008006" key="12">
    <source>
        <dbReference type="Google" id="ProtNLM"/>
    </source>
</evidence>